<dbReference type="RefSeq" id="WP_254575656.1">
    <property type="nucleotide sequence ID" value="NZ_CP100595.1"/>
</dbReference>
<dbReference type="NCBIfam" id="NF038389">
    <property type="entry name" value="ArsS_fam_HK"/>
    <property type="match status" value="1"/>
</dbReference>
<dbReference type="Pfam" id="PF02518">
    <property type="entry name" value="HATPase_c"/>
    <property type="match status" value="1"/>
</dbReference>
<reference evidence="13" key="1">
    <citation type="submission" date="2022-07" db="EMBL/GenBank/DDBJ databases">
        <title>Arcobacter roscoffensis sp. nov., a marine bacterium isolated from coastal seawater collected from Roscoff, France.</title>
        <authorList>
            <person name="Pascual J."/>
            <person name="Lepeaux C."/>
            <person name="Methner A."/>
            <person name="Overmann J."/>
        </authorList>
    </citation>
    <scope>NUCLEOTIDE SEQUENCE</scope>
    <source>
        <strain evidence="13">ARW1-2F2</strain>
    </source>
</reference>
<dbReference type="CDD" id="cd06225">
    <property type="entry name" value="HAMP"/>
    <property type="match status" value="1"/>
</dbReference>
<dbReference type="InterPro" id="IPR003661">
    <property type="entry name" value="HisK_dim/P_dom"/>
</dbReference>
<sequence>MIFSSLKTNISIGFFIAFILFLAAFIPFLKFEEDSISKEIQSKHKAISDYAHFYRLNPYELEEYILSLNFKKVEDVRRVLDGKKTAFSTAGYESFRFEDKLYFHIRTPHFRILFEDSNKYEKNIYPYVMFIMVFFLLMFIYLWILKALKPLSILKKEIKQFANGEYETSSKSDGKDEIAQVVNEFNNMAKKTSLLLNSRQLFLRTIMHELKTPIAKGRIVSELIDDEKQKNRMVNIFENLDSLVNDFSRIEKVVSQNYKLNTNTYELKKVLDKAFNFMMIDENDERILLNIDRNIRLKVDLDLMAMVLKNLCDNALKYSSDKKVQIHIKEKSILFISNGNRLEKNLEEYFKPFHNSTENKNHGMGLGLYIVKSILDLHKMSISHKFDNNKNVFEITFN</sequence>
<dbReference type="InterPro" id="IPR005467">
    <property type="entry name" value="His_kinase_dom"/>
</dbReference>
<evidence type="ECO:0000256" key="1">
    <source>
        <dbReference type="ARBA" id="ARBA00000085"/>
    </source>
</evidence>
<evidence type="ECO:0000256" key="5">
    <source>
        <dbReference type="ARBA" id="ARBA00022679"/>
    </source>
</evidence>
<dbReference type="InterPro" id="IPR050398">
    <property type="entry name" value="HssS/ArlS-like"/>
</dbReference>
<dbReference type="EMBL" id="CP100595">
    <property type="protein sequence ID" value="UTJ05475.1"/>
    <property type="molecule type" value="Genomic_DNA"/>
</dbReference>
<dbReference type="InterPro" id="IPR003660">
    <property type="entry name" value="HAMP_dom"/>
</dbReference>
<evidence type="ECO:0000256" key="7">
    <source>
        <dbReference type="ARBA" id="ARBA00022777"/>
    </source>
</evidence>
<dbReference type="CDD" id="cd00082">
    <property type="entry name" value="HisKA"/>
    <property type="match status" value="1"/>
</dbReference>
<feature type="transmembrane region" description="Helical" evidence="10">
    <location>
        <begin position="124"/>
        <end position="145"/>
    </location>
</feature>
<feature type="domain" description="HAMP" evidence="12">
    <location>
        <begin position="145"/>
        <end position="197"/>
    </location>
</feature>
<evidence type="ECO:0000256" key="6">
    <source>
        <dbReference type="ARBA" id="ARBA00022692"/>
    </source>
</evidence>
<dbReference type="SUPFAM" id="SSF158472">
    <property type="entry name" value="HAMP domain-like"/>
    <property type="match status" value="1"/>
</dbReference>
<dbReference type="InterPro" id="IPR036890">
    <property type="entry name" value="HATPase_C_sf"/>
</dbReference>
<organism evidence="13 14">
    <name type="scientific">Arcobacter roscoffensis</name>
    <dbReference type="NCBI Taxonomy" id="2961520"/>
    <lineage>
        <taxon>Bacteria</taxon>
        <taxon>Pseudomonadati</taxon>
        <taxon>Campylobacterota</taxon>
        <taxon>Epsilonproteobacteria</taxon>
        <taxon>Campylobacterales</taxon>
        <taxon>Arcobacteraceae</taxon>
        <taxon>Arcobacter</taxon>
    </lineage>
</organism>
<dbReference type="Gene3D" id="1.10.287.130">
    <property type="match status" value="1"/>
</dbReference>
<dbReference type="EC" id="2.7.13.3" evidence="3"/>
<evidence type="ECO:0000256" key="10">
    <source>
        <dbReference type="SAM" id="Phobius"/>
    </source>
</evidence>
<evidence type="ECO:0000256" key="4">
    <source>
        <dbReference type="ARBA" id="ARBA00022553"/>
    </source>
</evidence>
<keyword evidence="14" id="KW-1185">Reference proteome</keyword>
<comment type="subcellular location">
    <subcellularLocation>
        <location evidence="2">Membrane</location>
        <topology evidence="2">Multi-pass membrane protein</topology>
    </subcellularLocation>
</comment>
<evidence type="ECO:0000313" key="13">
    <source>
        <dbReference type="EMBL" id="UTJ05475.1"/>
    </source>
</evidence>
<dbReference type="Gene3D" id="3.30.565.10">
    <property type="entry name" value="Histidine kinase-like ATPase, C-terminal domain"/>
    <property type="match status" value="1"/>
</dbReference>
<dbReference type="PANTHER" id="PTHR45528">
    <property type="entry name" value="SENSOR HISTIDINE KINASE CPXA"/>
    <property type="match status" value="1"/>
</dbReference>
<dbReference type="SMART" id="SM00387">
    <property type="entry name" value="HATPase_c"/>
    <property type="match status" value="1"/>
</dbReference>
<proteinExistence type="predicted"/>
<gene>
    <name evidence="13" type="ORF">NJU99_09370</name>
</gene>
<dbReference type="PANTHER" id="PTHR45528:SF12">
    <property type="entry name" value="SENSOR HISTIDINE KINASE ARSS"/>
    <property type="match status" value="1"/>
</dbReference>
<dbReference type="SMART" id="SM00304">
    <property type="entry name" value="HAMP"/>
    <property type="match status" value="1"/>
</dbReference>
<evidence type="ECO:0000256" key="2">
    <source>
        <dbReference type="ARBA" id="ARBA00004141"/>
    </source>
</evidence>
<dbReference type="Pfam" id="PF00672">
    <property type="entry name" value="HAMP"/>
    <property type="match status" value="1"/>
</dbReference>
<dbReference type="SUPFAM" id="SSF47384">
    <property type="entry name" value="Homodimeric domain of signal transducing histidine kinase"/>
    <property type="match status" value="1"/>
</dbReference>
<name>A0ABY5E182_9BACT</name>
<dbReference type="PROSITE" id="PS50885">
    <property type="entry name" value="HAMP"/>
    <property type="match status" value="1"/>
</dbReference>
<keyword evidence="7 13" id="KW-0418">Kinase</keyword>
<feature type="domain" description="Histidine kinase" evidence="11">
    <location>
        <begin position="205"/>
        <end position="398"/>
    </location>
</feature>
<protein>
    <recommendedName>
        <fullName evidence="3">histidine kinase</fullName>
        <ecNumber evidence="3">2.7.13.3</ecNumber>
    </recommendedName>
</protein>
<dbReference type="PROSITE" id="PS50109">
    <property type="entry name" value="HIS_KIN"/>
    <property type="match status" value="1"/>
</dbReference>
<dbReference type="InterPro" id="IPR003594">
    <property type="entry name" value="HATPase_dom"/>
</dbReference>
<feature type="transmembrane region" description="Helical" evidence="10">
    <location>
        <begin position="12"/>
        <end position="29"/>
    </location>
</feature>
<comment type="catalytic activity">
    <reaction evidence="1">
        <text>ATP + protein L-histidine = ADP + protein N-phospho-L-histidine.</text>
        <dbReference type="EC" id="2.7.13.3"/>
    </reaction>
</comment>
<dbReference type="InterPro" id="IPR047994">
    <property type="entry name" value="ArsS-like"/>
</dbReference>
<evidence type="ECO:0000259" key="12">
    <source>
        <dbReference type="PROSITE" id="PS50885"/>
    </source>
</evidence>
<accession>A0ABY5E182</accession>
<evidence type="ECO:0000313" key="14">
    <source>
        <dbReference type="Proteomes" id="UP001060012"/>
    </source>
</evidence>
<evidence type="ECO:0000259" key="11">
    <source>
        <dbReference type="PROSITE" id="PS50109"/>
    </source>
</evidence>
<keyword evidence="6 10" id="KW-0812">Transmembrane</keyword>
<keyword evidence="4" id="KW-0597">Phosphoprotein</keyword>
<evidence type="ECO:0000256" key="3">
    <source>
        <dbReference type="ARBA" id="ARBA00012438"/>
    </source>
</evidence>
<evidence type="ECO:0000256" key="9">
    <source>
        <dbReference type="ARBA" id="ARBA00023136"/>
    </source>
</evidence>
<dbReference type="InterPro" id="IPR036097">
    <property type="entry name" value="HisK_dim/P_sf"/>
</dbReference>
<dbReference type="SUPFAM" id="SSF55874">
    <property type="entry name" value="ATPase domain of HSP90 chaperone/DNA topoisomerase II/histidine kinase"/>
    <property type="match status" value="1"/>
</dbReference>
<keyword evidence="8 10" id="KW-1133">Transmembrane helix</keyword>
<dbReference type="Proteomes" id="UP001060012">
    <property type="component" value="Chromosome"/>
</dbReference>
<keyword evidence="5" id="KW-0808">Transferase</keyword>
<evidence type="ECO:0000256" key="8">
    <source>
        <dbReference type="ARBA" id="ARBA00022989"/>
    </source>
</evidence>
<dbReference type="GO" id="GO:0016301">
    <property type="term" value="F:kinase activity"/>
    <property type="evidence" value="ECO:0007669"/>
    <property type="project" value="UniProtKB-KW"/>
</dbReference>
<dbReference type="SMART" id="SM00388">
    <property type="entry name" value="HisKA"/>
    <property type="match status" value="1"/>
</dbReference>
<keyword evidence="9 10" id="KW-0472">Membrane</keyword>